<dbReference type="SMART" id="SM00355">
    <property type="entry name" value="ZnF_C2H2"/>
    <property type="match status" value="3"/>
</dbReference>
<gene>
    <name evidence="3" type="ORF">CVLEPA_LOCUS28794</name>
</gene>
<dbReference type="PROSITE" id="PS00028">
    <property type="entry name" value="ZINC_FINGER_C2H2_1"/>
    <property type="match status" value="3"/>
</dbReference>
<keyword evidence="1" id="KW-0479">Metal-binding</keyword>
<dbReference type="PROSITE" id="PS50157">
    <property type="entry name" value="ZINC_FINGER_C2H2_2"/>
    <property type="match status" value="3"/>
</dbReference>
<dbReference type="PANTHER" id="PTHR46105">
    <property type="entry name" value="AGAP004733-PA"/>
    <property type="match status" value="1"/>
</dbReference>
<evidence type="ECO:0000259" key="2">
    <source>
        <dbReference type="PROSITE" id="PS50157"/>
    </source>
</evidence>
<feature type="domain" description="C2H2-type" evidence="2">
    <location>
        <begin position="224"/>
        <end position="251"/>
    </location>
</feature>
<keyword evidence="4" id="KW-1185">Reference proteome</keyword>
<accession>A0ABP0GUW3</accession>
<dbReference type="SUPFAM" id="SSF57667">
    <property type="entry name" value="beta-beta-alpha zinc fingers"/>
    <property type="match status" value="2"/>
</dbReference>
<dbReference type="InterPro" id="IPR050457">
    <property type="entry name" value="ZnFinger_BTB_dom_contain"/>
</dbReference>
<comment type="caution">
    <text evidence="3">The sequence shown here is derived from an EMBL/GenBank/DDBJ whole genome shotgun (WGS) entry which is preliminary data.</text>
</comment>
<evidence type="ECO:0000313" key="4">
    <source>
        <dbReference type="Proteomes" id="UP001642483"/>
    </source>
</evidence>
<reference evidence="3 4" key="1">
    <citation type="submission" date="2024-02" db="EMBL/GenBank/DDBJ databases">
        <authorList>
            <person name="Daric V."/>
            <person name="Darras S."/>
        </authorList>
    </citation>
    <scope>NUCLEOTIDE SEQUENCE [LARGE SCALE GENOMIC DNA]</scope>
</reference>
<protein>
    <recommendedName>
        <fullName evidence="2">C2H2-type domain-containing protein</fullName>
    </recommendedName>
</protein>
<keyword evidence="1" id="KW-0863">Zinc-finger</keyword>
<dbReference type="Pfam" id="PF00096">
    <property type="entry name" value="zf-C2H2"/>
    <property type="match status" value="2"/>
</dbReference>
<evidence type="ECO:0000256" key="1">
    <source>
        <dbReference type="PROSITE-ProRule" id="PRU00042"/>
    </source>
</evidence>
<feature type="domain" description="C2H2-type" evidence="2">
    <location>
        <begin position="252"/>
        <end position="279"/>
    </location>
</feature>
<keyword evidence="1" id="KW-0862">Zinc</keyword>
<organism evidence="3 4">
    <name type="scientific">Clavelina lepadiformis</name>
    <name type="common">Light-bulb sea squirt</name>
    <name type="synonym">Ascidia lepadiformis</name>
    <dbReference type="NCBI Taxonomy" id="159417"/>
    <lineage>
        <taxon>Eukaryota</taxon>
        <taxon>Metazoa</taxon>
        <taxon>Chordata</taxon>
        <taxon>Tunicata</taxon>
        <taxon>Ascidiacea</taxon>
        <taxon>Aplousobranchia</taxon>
        <taxon>Clavelinidae</taxon>
        <taxon>Clavelina</taxon>
    </lineage>
</organism>
<sequence length="351" mass="40683">MERDHQIADEKCKTRSLELLVEFILEELKQMRQDMKIEVRCLHETLCRVFPISSQLCHNHEAADITRQDEEVAAEVDHSEDGDADPNIFGDEIPKMFDHQNQKETVESNVCQVKEPFLSFSLKHVFPYHDNAGDVGNHDNKEYVHNSALEQDSANTVKAEVVEDVDTAKWYFNNQNQSETKRGLSLLQNSDPSKTNRRKIAYSKLNKMAMHSKQSFSDKEQQKYQCPKCSKTFRHQSSRSRHMSSHFGFKPYKCGVCGKSFLKKTALAIHGNIHSVEKTFKCTICAEIYKTKRALYRHMPRHDAELCNHRNTKCVYLGEAEKNDKRHEVQRLDEYLPSITHHFAQTYTSAA</sequence>
<dbReference type="Pfam" id="PF13894">
    <property type="entry name" value="zf-C2H2_4"/>
    <property type="match status" value="1"/>
</dbReference>
<name>A0ABP0GUW3_CLALP</name>
<evidence type="ECO:0000313" key="3">
    <source>
        <dbReference type="EMBL" id="CAK8695527.1"/>
    </source>
</evidence>
<feature type="domain" description="C2H2-type" evidence="2">
    <location>
        <begin position="280"/>
        <end position="305"/>
    </location>
</feature>
<dbReference type="Proteomes" id="UP001642483">
    <property type="component" value="Unassembled WGS sequence"/>
</dbReference>
<proteinExistence type="predicted"/>
<dbReference type="InterPro" id="IPR036236">
    <property type="entry name" value="Znf_C2H2_sf"/>
</dbReference>
<dbReference type="InterPro" id="IPR013087">
    <property type="entry name" value="Znf_C2H2_type"/>
</dbReference>
<dbReference type="Gene3D" id="3.30.160.60">
    <property type="entry name" value="Classic Zinc Finger"/>
    <property type="match status" value="3"/>
</dbReference>
<dbReference type="EMBL" id="CAWYQH010000152">
    <property type="protein sequence ID" value="CAK8695527.1"/>
    <property type="molecule type" value="Genomic_DNA"/>
</dbReference>
<dbReference type="PANTHER" id="PTHR46105:SF28">
    <property type="entry name" value="ZINC FINGER PROTEIN 37-LIKE"/>
    <property type="match status" value="1"/>
</dbReference>